<proteinExistence type="predicted"/>
<evidence type="ECO:0000313" key="3">
    <source>
        <dbReference type="Proteomes" id="UP001178507"/>
    </source>
</evidence>
<evidence type="ECO:0000256" key="1">
    <source>
        <dbReference type="SAM" id="Phobius"/>
    </source>
</evidence>
<keyword evidence="1" id="KW-0472">Membrane</keyword>
<dbReference type="Proteomes" id="UP001178507">
    <property type="component" value="Unassembled WGS sequence"/>
</dbReference>
<keyword evidence="1" id="KW-1133">Transmembrane helix</keyword>
<keyword evidence="1" id="KW-0812">Transmembrane</keyword>
<gene>
    <name evidence="2" type="ORF">EVOR1521_LOCUS5902</name>
</gene>
<accession>A0AA36HY85</accession>
<sequence length="135" mass="14055">MATSNSGLRSEGLLPAVGVGACVYFALSAVSLGTLGLVGVGAGVGYGVGSWAMDRLKQKRCEKQMDRLPAELKAALGQWQAFLAARCPNRQPSAAEAEGLFAEFAQIEPFCAQQVQQFVVVHGGSTSRGQPAAEV</sequence>
<comment type="caution">
    <text evidence="2">The sequence shown here is derived from an EMBL/GenBank/DDBJ whole genome shotgun (WGS) entry which is preliminary data.</text>
</comment>
<dbReference type="AlphaFoldDB" id="A0AA36HY85"/>
<organism evidence="2 3">
    <name type="scientific">Effrenium voratum</name>
    <dbReference type="NCBI Taxonomy" id="2562239"/>
    <lineage>
        <taxon>Eukaryota</taxon>
        <taxon>Sar</taxon>
        <taxon>Alveolata</taxon>
        <taxon>Dinophyceae</taxon>
        <taxon>Suessiales</taxon>
        <taxon>Symbiodiniaceae</taxon>
        <taxon>Effrenium</taxon>
    </lineage>
</organism>
<protein>
    <submittedName>
        <fullName evidence="2">Uncharacterized protein</fullName>
    </submittedName>
</protein>
<evidence type="ECO:0000313" key="2">
    <source>
        <dbReference type="EMBL" id="CAJ1376975.1"/>
    </source>
</evidence>
<name>A0AA36HY85_9DINO</name>
<keyword evidence="3" id="KW-1185">Reference proteome</keyword>
<reference evidence="2" key="1">
    <citation type="submission" date="2023-08" db="EMBL/GenBank/DDBJ databases">
        <authorList>
            <person name="Chen Y."/>
            <person name="Shah S."/>
            <person name="Dougan E. K."/>
            <person name="Thang M."/>
            <person name="Chan C."/>
        </authorList>
    </citation>
    <scope>NUCLEOTIDE SEQUENCE</scope>
</reference>
<feature type="transmembrane region" description="Helical" evidence="1">
    <location>
        <begin position="35"/>
        <end position="53"/>
    </location>
</feature>
<dbReference type="EMBL" id="CAUJNA010000435">
    <property type="protein sequence ID" value="CAJ1376975.1"/>
    <property type="molecule type" value="Genomic_DNA"/>
</dbReference>